<proteinExistence type="predicted"/>
<dbReference type="Proteomes" id="UP001597641">
    <property type="component" value="Unassembled WGS sequence"/>
</dbReference>
<accession>A0ABW6BU70</accession>
<reference evidence="2" key="1">
    <citation type="journal article" date="2019" name="Int. J. Syst. Evol. Microbiol.">
        <title>The Global Catalogue of Microorganisms (GCM) 10K type strain sequencing project: providing services to taxonomists for standard genome sequencing and annotation.</title>
        <authorList>
            <consortium name="The Broad Institute Genomics Platform"/>
            <consortium name="The Broad Institute Genome Sequencing Center for Infectious Disease"/>
            <person name="Wu L."/>
            <person name="Ma J."/>
        </authorList>
    </citation>
    <scope>NUCLEOTIDE SEQUENCE [LARGE SCALE GENOMIC DNA]</scope>
    <source>
        <strain evidence="2">KCTC 23984</strain>
    </source>
</reference>
<gene>
    <name evidence="1" type="ORF">ACFS7Z_08520</name>
</gene>
<sequence length="129" mass="15074">MAVAERAVAQSEKAQAVSERTTAVQELKNFELLKREEGLKANIKIFNTTNEELKMQSRAYKKGFVDSYVNNNKSVRIDFERFSTEGNEDELEKRLKEQFLWTALTRYEEYILTQKINTNQKISSTIQEL</sequence>
<dbReference type="RefSeq" id="WP_377483371.1">
    <property type="nucleotide sequence ID" value="NZ_JBHUOX010000005.1"/>
</dbReference>
<evidence type="ECO:0008006" key="3">
    <source>
        <dbReference type="Google" id="ProtNLM"/>
    </source>
</evidence>
<comment type="caution">
    <text evidence="1">The sequence shown here is derived from an EMBL/GenBank/DDBJ whole genome shotgun (WGS) entry which is preliminary data.</text>
</comment>
<dbReference type="EMBL" id="JBHUOX010000005">
    <property type="protein sequence ID" value="MFD3000399.1"/>
    <property type="molecule type" value="Genomic_DNA"/>
</dbReference>
<evidence type="ECO:0000313" key="1">
    <source>
        <dbReference type="EMBL" id="MFD3000399.1"/>
    </source>
</evidence>
<organism evidence="1 2">
    <name type="scientific">Pontibacter toksunensis</name>
    <dbReference type="NCBI Taxonomy" id="1332631"/>
    <lineage>
        <taxon>Bacteria</taxon>
        <taxon>Pseudomonadati</taxon>
        <taxon>Bacteroidota</taxon>
        <taxon>Cytophagia</taxon>
        <taxon>Cytophagales</taxon>
        <taxon>Hymenobacteraceae</taxon>
        <taxon>Pontibacter</taxon>
    </lineage>
</organism>
<protein>
    <recommendedName>
        <fullName evidence="3">Outer membrane efflux protein</fullName>
    </recommendedName>
</protein>
<keyword evidence="2" id="KW-1185">Reference proteome</keyword>
<evidence type="ECO:0000313" key="2">
    <source>
        <dbReference type="Proteomes" id="UP001597641"/>
    </source>
</evidence>
<name>A0ABW6BU70_9BACT</name>